<evidence type="ECO:0000256" key="6">
    <source>
        <dbReference type="ARBA" id="ARBA00039017"/>
    </source>
</evidence>
<evidence type="ECO:0000313" key="9">
    <source>
        <dbReference type="EMBL" id="GAA3592442.1"/>
    </source>
</evidence>
<dbReference type="Proteomes" id="UP001501074">
    <property type="component" value="Unassembled WGS sequence"/>
</dbReference>
<dbReference type="PANTHER" id="PTHR11080:SF2">
    <property type="entry name" value="LD05707P"/>
    <property type="match status" value="1"/>
</dbReference>
<dbReference type="EC" id="3.5.1.19" evidence="6"/>
<evidence type="ECO:0000256" key="7">
    <source>
        <dbReference type="ARBA" id="ARBA00043224"/>
    </source>
</evidence>
<dbReference type="PANTHER" id="PTHR11080">
    <property type="entry name" value="PYRAZINAMIDASE/NICOTINAMIDASE"/>
    <property type="match status" value="1"/>
</dbReference>
<evidence type="ECO:0000256" key="1">
    <source>
        <dbReference type="ARBA" id="ARBA00006336"/>
    </source>
</evidence>
<gene>
    <name evidence="9" type="ORF">GCM10022223_03870</name>
</gene>
<dbReference type="InterPro" id="IPR036380">
    <property type="entry name" value="Isochorismatase-like_sf"/>
</dbReference>
<dbReference type="EMBL" id="BAAAZO010000001">
    <property type="protein sequence ID" value="GAA3592442.1"/>
    <property type="molecule type" value="Genomic_DNA"/>
</dbReference>
<dbReference type="CDD" id="cd01011">
    <property type="entry name" value="nicotinamidase"/>
    <property type="match status" value="1"/>
</dbReference>
<keyword evidence="3" id="KW-0479">Metal-binding</keyword>
<evidence type="ECO:0000256" key="5">
    <source>
        <dbReference type="ARBA" id="ARBA00037900"/>
    </source>
</evidence>
<reference evidence="10" key="1">
    <citation type="journal article" date="2019" name="Int. J. Syst. Evol. Microbiol.">
        <title>The Global Catalogue of Microorganisms (GCM) 10K type strain sequencing project: providing services to taxonomists for standard genome sequencing and annotation.</title>
        <authorList>
            <consortium name="The Broad Institute Genomics Platform"/>
            <consortium name="The Broad Institute Genome Sequencing Center for Infectious Disease"/>
            <person name="Wu L."/>
            <person name="Ma J."/>
        </authorList>
    </citation>
    <scope>NUCLEOTIDE SEQUENCE [LARGE SCALE GENOMIC DNA]</scope>
    <source>
        <strain evidence="10">JCM 16902</strain>
    </source>
</reference>
<accession>A0ABP6YX98</accession>
<comment type="caution">
    <text evidence="9">The sequence shown here is derived from an EMBL/GenBank/DDBJ whole genome shotgun (WGS) entry which is preliminary data.</text>
</comment>
<sequence length="197" mass="20198">MSTALIIVDVQNDFCEGGSLAVAGGTAVAEGITALLHANESGYQAVVGTRDWHIDPGTHFSESPDYVDTWPRHCEVGTPGADSHPALDTAPVQAWFHKGQYAAAYSGFEGVSDAVDGGGLTDWLREHGVTAVDVVGIATDHCVRATALDAVAAGFTTRVLLGLTAGVAPETTRSALEQLTSAGAELVGSPASPKLDA</sequence>
<proteinExistence type="inferred from homology"/>
<evidence type="ECO:0000256" key="3">
    <source>
        <dbReference type="ARBA" id="ARBA00022723"/>
    </source>
</evidence>
<name>A0ABP6YX98_9ACTN</name>
<dbReference type="Gene3D" id="3.40.50.850">
    <property type="entry name" value="Isochorismatase-like"/>
    <property type="match status" value="1"/>
</dbReference>
<evidence type="ECO:0000256" key="2">
    <source>
        <dbReference type="ARBA" id="ARBA00022642"/>
    </source>
</evidence>
<evidence type="ECO:0000259" key="8">
    <source>
        <dbReference type="Pfam" id="PF00857"/>
    </source>
</evidence>
<protein>
    <recommendedName>
        <fullName evidence="6">nicotinamidase</fullName>
        <ecNumber evidence="6">3.5.1.19</ecNumber>
    </recommendedName>
    <alternativeName>
        <fullName evidence="7">Nicotinamide deamidase</fullName>
    </alternativeName>
</protein>
<evidence type="ECO:0000256" key="4">
    <source>
        <dbReference type="ARBA" id="ARBA00022801"/>
    </source>
</evidence>
<keyword evidence="2" id="KW-0662">Pyridine nucleotide biosynthesis</keyword>
<feature type="domain" description="Isochorismatase-like" evidence="8">
    <location>
        <begin position="3"/>
        <end position="187"/>
    </location>
</feature>
<dbReference type="InterPro" id="IPR052347">
    <property type="entry name" value="Isochorismatase_Nicotinamidase"/>
</dbReference>
<dbReference type="InterPro" id="IPR000868">
    <property type="entry name" value="Isochorismatase-like_dom"/>
</dbReference>
<comment type="pathway">
    <text evidence="5">Cofactor biosynthesis; nicotinate biosynthesis; nicotinate from nicotinamide: step 1/1.</text>
</comment>
<keyword evidence="10" id="KW-1185">Reference proteome</keyword>
<keyword evidence="4" id="KW-0378">Hydrolase</keyword>
<evidence type="ECO:0000313" key="10">
    <source>
        <dbReference type="Proteomes" id="UP001501074"/>
    </source>
</evidence>
<organism evidence="9 10">
    <name type="scientific">Kineosporia mesophila</name>
    <dbReference type="NCBI Taxonomy" id="566012"/>
    <lineage>
        <taxon>Bacteria</taxon>
        <taxon>Bacillati</taxon>
        <taxon>Actinomycetota</taxon>
        <taxon>Actinomycetes</taxon>
        <taxon>Kineosporiales</taxon>
        <taxon>Kineosporiaceae</taxon>
        <taxon>Kineosporia</taxon>
    </lineage>
</organism>
<dbReference type="RefSeq" id="WP_231485014.1">
    <property type="nucleotide sequence ID" value="NZ_BAAAZO010000001.1"/>
</dbReference>
<dbReference type="SUPFAM" id="SSF52499">
    <property type="entry name" value="Isochorismatase-like hydrolases"/>
    <property type="match status" value="1"/>
</dbReference>
<dbReference type="Pfam" id="PF00857">
    <property type="entry name" value="Isochorismatase"/>
    <property type="match status" value="1"/>
</dbReference>
<comment type="similarity">
    <text evidence="1">Belongs to the isochorismatase family.</text>
</comment>